<evidence type="ECO:0000313" key="13">
    <source>
        <dbReference type="Proteomes" id="UP000255139"/>
    </source>
</evidence>
<dbReference type="RefSeq" id="WP_034557842.1">
    <property type="nucleotide sequence ID" value="NZ_FZML01000003.1"/>
</dbReference>
<name>A0A099TXL8_9HELI</name>
<dbReference type="PANTHER" id="PTHR11579">
    <property type="entry name" value="PROTEIN-L-ISOASPARTATE O-METHYLTRANSFERASE"/>
    <property type="match status" value="1"/>
</dbReference>
<dbReference type="GO" id="GO:0005737">
    <property type="term" value="C:cytoplasm"/>
    <property type="evidence" value="ECO:0007669"/>
    <property type="project" value="UniProtKB-SubCell"/>
</dbReference>
<dbReference type="Proteomes" id="UP000029922">
    <property type="component" value="Unassembled WGS sequence"/>
</dbReference>
<evidence type="ECO:0000256" key="4">
    <source>
        <dbReference type="ARBA" id="ARBA00013346"/>
    </source>
</evidence>
<dbReference type="InterPro" id="IPR000682">
    <property type="entry name" value="PCMT"/>
</dbReference>
<comment type="subcellular location">
    <subcellularLocation>
        <location evidence="1">Cytoplasm</location>
    </subcellularLocation>
</comment>
<evidence type="ECO:0000256" key="3">
    <source>
        <dbReference type="ARBA" id="ARBA00011890"/>
    </source>
</evidence>
<evidence type="ECO:0000256" key="1">
    <source>
        <dbReference type="ARBA" id="ARBA00004496"/>
    </source>
</evidence>
<sequence length="222" mass="24861">MQPHSYHIIKLLKGLPQHIDSTIIDAIAKTNRELFVNSTMKDYAFENHALPMNDGQWISSPSTVAKMSSYLLGYDISDLSSQKPDNVLEIGLGSGYQAVVLSHLFRRVFSIERIESLLFEARSRIASLQIQNITTMYADGMKGWIDHSPYDRILLSACASEIPTSLIDQLSNNAILVAPIYHDNKQVIMRLIKKNGMIVKQEILEQCQFVPIQDGIVKGGGK</sequence>
<evidence type="ECO:0000313" key="11">
    <source>
        <dbReference type="EMBL" id="TLE00864.1"/>
    </source>
</evidence>
<dbReference type="NCBIfam" id="TIGR00080">
    <property type="entry name" value="pimt"/>
    <property type="match status" value="1"/>
</dbReference>
<dbReference type="Gene3D" id="3.40.50.150">
    <property type="entry name" value="Vaccinia Virus protein VP39"/>
    <property type="match status" value="1"/>
</dbReference>
<reference evidence="10 13" key="2">
    <citation type="submission" date="2018-06" db="EMBL/GenBank/DDBJ databases">
        <authorList>
            <consortium name="Pathogen Informatics"/>
            <person name="Doyle S."/>
        </authorList>
    </citation>
    <scope>NUCLEOTIDE SEQUENCE [LARGE SCALE GENOMIC DNA]</scope>
    <source>
        <strain evidence="10 13">NCTC12714</strain>
    </source>
</reference>
<protein>
    <recommendedName>
        <fullName evidence="4 9">Protein-L-isoaspartate O-methyltransferase</fullName>
        <ecNumber evidence="3 9">2.1.1.77</ecNumber>
    </recommendedName>
</protein>
<dbReference type="PANTHER" id="PTHR11579:SF0">
    <property type="entry name" value="PROTEIN-L-ISOASPARTATE(D-ASPARTATE) O-METHYLTRANSFERASE"/>
    <property type="match status" value="1"/>
</dbReference>
<dbReference type="GO" id="GO:0030091">
    <property type="term" value="P:protein repair"/>
    <property type="evidence" value="ECO:0007669"/>
    <property type="project" value="UniProtKB-UniRule"/>
</dbReference>
<dbReference type="STRING" id="216.LS73_04375"/>
<dbReference type="EC" id="2.1.1.77" evidence="3 9"/>
<evidence type="ECO:0000256" key="5">
    <source>
        <dbReference type="ARBA" id="ARBA00022490"/>
    </source>
</evidence>
<dbReference type="GO" id="GO:0032259">
    <property type="term" value="P:methylation"/>
    <property type="evidence" value="ECO:0007669"/>
    <property type="project" value="UniProtKB-KW"/>
</dbReference>
<dbReference type="AlphaFoldDB" id="A0A099TXL8"/>
<dbReference type="Proteomes" id="UP000255139">
    <property type="component" value="Unassembled WGS sequence"/>
</dbReference>
<evidence type="ECO:0000256" key="2">
    <source>
        <dbReference type="ARBA" id="ARBA00005369"/>
    </source>
</evidence>
<evidence type="ECO:0000256" key="8">
    <source>
        <dbReference type="ARBA" id="ARBA00022691"/>
    </source>
</evidence>
<dbReference type="CDD" id="cd02440">
    <property type="entry name" value="AdoMet_MTases"/>
    <property type="match status" value="1"/>
</dbReference>
<evidence type="ECO:0000256" key="7">
    <source>
        <dbReference type="ARBA" id="ARBA00022679"/>
    </source>
</evidence>
<dbReference type="InterPro" id="IPR029063">
    <property type="entry name" value="SAM-dependent_MTases_sf"/>
</dbReference>
<dbReference type="EMBL" id="JRPD02000004">
    <property type="protein sequence ID" value="TLE00864.1"/>
    <property type="molecule type" value="Genomic_DNA"/>
</dbReference>
<dbReference type="OrthoDB" id="9810066at2"/>
<accession>A0A099TXL8</accession>
<keyword evidence="7 10" id="KW-0808">Transferase</keyword>
<evidence type="ECO:0000313" key="12">
    <source>
        <dbReference type="Proteomes" id="UP000029922"/>
    </source>
</evidence>
<keyword evidence="13" id="KW-1185">Reference proteome</keyword>
<dbReference type="Pfam" id="PF01135">
    <property type="entry name" value="PCMT"/>
    <property type="match status" value="1"/>
</dbReference>
<dbReference type="EMBL" id="UGJE01000002">
    <property type="protein sequence ID" value="STQ86636.1"/>
    <property type="molecule type" value="Genomic_DNA"/>
</dbReference>
<proteinExistence type="inferred from homology"/>
<organism evidence="10 13">
    <name type="scientific">Helicobacter muridarum</name>
    <dbReference type="NCBI Taxonomy" id="216"/>
    <lineage>
        <taxon>Bacteria</taxon>
        <taxon>Pseudomonadati</taxon>
        <taxon>Campylobacterota</taxon>
        <taxon>Epsilonproteobacteria</taxon>
        <taxon>Campylobacterales</taxon>
        <taxon>Helicobacteraceae</taxon>
        <taxon>Helicobacter</taxon>
    </lineage>
</organism>
<evidence type="ECO:0000256" key="9">
    <source>
        <dbReference type="NCBIfam" id="TIGR00080"/>
    </source>
</evidence>
<reference evidence="11 12" key="1">
    <citation type="journal article" date="2014" name="Genome Announc.">
        <title>Draft genome sequences of eight enterohepatic helicobacter species isolated from both laboratory and wild rodents.</title>
        <authorList>
            <person name="Sheh A."/>
            <person name="Shen Z."/>
            <person name="Fox J.G."/>
        </authorList>
    </citation>
    <scope>NUCLEOTIDE SEQUENCE [LARGE SCALE GENOMIC DNA]</scope>
    <source>
        <strain evidence="11 12">ST1</strain>
    </source>
</reference>
<dbReference type="NCBIfam" id="NF001453">
    <property type="entry name" value="PRK00312.1"/>
    <property type="match status" value="1"/>
</dbReference>
<dbReference type="GO" id="GO:0004719">
    <property type="term" value="F:protein-L-isoaspartate (D-aspartate) O-methyltransferase activity"/>
    <property type="evidence" value="ECO:0007669"/>
    <property type="project" value="UniProtKB-UniRule"/>
</dbReference>
<keyword evidence="5" id="KW-0963">Cytoplasm</keyword>
<dbReference type="SUPFAM" id="SSF53335">
    <property type="entry name" value="S-adenosyl-L-methionine-dependent methyltransferases"/>
    <property type="match status" value="1"/>
</dbReference>
<keyword evidence="8" id="KW-0949">S-adenosyl-L-methionine</keyword>
<dbReference type="PROSITE" id="PS01279">
    <property type="entry name" value="PCMT"/>
    <property type="match status" value="1"/>
</dbReference>
<evidence type="ECO:0000313" key="10">
    <source>
        <dbReference type="EMBL" id="STQ86636.1"/>
    </source>
</evidence>
<keyword evidence="6 10" id="KW-0489">Methyltransferase</keyword>
<gene>
    <name evidence="10" type="primary">pcm</name>
    <name evidence="11" type="ORF">LS73_002895</name>
    <name evidence="10" type="ORF">NCTC12714_01447</name>
</gene>
<comment type="similarity">
    <text evidence="2">Belongs to the methyltransferase superfamily. L-isoaspartyl/D-aspartyl protein methyltransferase family.</text>
</comment>
<evidence type="ECO:0000256" key="6">
    <source>
        <dbReference type="ARBA" id="ARBA00022603"/>
    </source>
</evidence>